<dbReference type="Pfam" id="PF11712">
    <property type="entry name" value="Vma12"/>
    <property type="match status" value="1"/>
</dbReference>
<dbReference type="RefSeq" id="XP_029652929.1">
    <property type="nucleotide sequence ID" value="XM_029797069.2"/>
</dbReference>
<evidence type="ECO:0000256" key="1">
    <source>
        <dbReference type="ARBA" id="ARBA00004477"/>
    </source>
</evidence>
<proteinExistence type="predicted"/>
<keyword evidence="7" id="KW-1185">Reference proteome</keyword>
<protein>
    <submittedName>
        <fullName evidence="8">Transmembrane protein 199 isoform X1</fullName>
    </submittedName>
</protein>
<dbReference type="Proteomes" id="UP000515154">
    <property type="component" value="Linkage group LG29"/>
</dbReference>
<keyword evidence="2 6" id="KW-0812">Transmembrane</keyword>
<dbReference type="KEGG" id="osn:115226090"/>
<sequence length="200" mass="22706">MYVPELRLSQQLKSYLEESLHSDHLETSVKHELDKLLQESGSGEDEGGDVAAVPVKLVKTSLEALNKERTEPLYIHEMITDSELHLQKYEPPQRSAELEVRVQRLRREAENREYKQMTQNVHRTKKIVDGNVGKELKAMNLQIIAVVNFVLTVGGAFAFGYKAAEASMEEPDMAIQMLVGILLGTVVFFADLYFLVKRTM</sequence>
<dbReference type="InterPro" id="IPR021013">
    <property type="entry name" value="ATPase_Vma12"/>
</dbReference>
<keyword evidence="4 6" id="KW-1133">Transmembrane helix</keyword>
<accession>A0A6P7TLW4</accession>
<organism evidence="7 8">
    <name type="scientific">Octopus sinensis</name>
    <name type="common">East Asian common octopus</name>
    <dbReference type="NCBI Taxonomy" id="2607531"/>
    <lineage>
        <taxon>Eukaryota</taxon>
        <taxon>Metazoa</taxon>
        <taxon>Spiralia</taxon>
        <taxon>Lophotrochozoa</taxon>
        <taxon>Mollusca</taxon>
        <taxon>Cephalopoda</taxon>
        <taxon>Coleoidea</taxon>
        <taxon>Octopodiformes</taxon>
        <taxon>Octopoda</taxon>
        <taxon>Incirrata</taxon>
        <taxon>Octopodidae</taxon>
        <taxon>Octopus</taxon>
    </lineage>
</organism>
<evidence type="ECO:0000256" key="2">
    <source>
        <dbReference type="ARBA" id="ARBA00022692"/>
    </source>
</evidence>
<dbReference type="GO" id="GO:0070072">
    <property type="term" value="P:vacuolar proton-transporting V-type ATPase complex assembly"/>
    <property type="evidence" value="ECO:0007669"/>
    <property type="project" value="InterPro"/>
</dbReference>
<evidence type="ECO:0000256" key="6">
    <source>
        <dbReference type="SAM" id="Phobius"/>
    </source>
</evidence>
<evidence type="ECO:0000313" key="8">
    <source>
        <dbReference type="RefSeq" id="XP_029652929.1"/>
    </source>
</evidence>
<feature type="transmembrane region" description="Helical" evidence="6">
    <location>
        <begin position="143"/>
        <end position="161"/>
    </location>
</feature>
<evidence type="ECO:0000256" key="3">
    <source>
        <dbReference type="ARBA" id="ARBA00022824"/>
    </source>
</evidence>
<name>A0A6P7TLW4_9MOLL</name>
<comment type="subcellular location">
    <subcellularLocation>
        <location evidence="1">Endoplasmic reticulum membrane</location>
        <topology evidence="1">Multi-pass membrane protein</topology>
    </subcellularLocation>
</comment>
<reference evidence="8" key="1">
    <citation type="submission" date="2025-08" db="UniProtKB">
        <authorList>
            <consortium name="RefSeq"/>
        </authorList>
    </citation>
    <scope>IDENTIFICATION</scope>
</reference>
<dbReference type="PANTHER" id="PTHR31394">
    <property type="entry name" value="TRANSMEMBRANE PROTEIN 199"/>
    <property type="match status" value="1"/>
</dbReference>
<dbReference type="PANTHER" id="PTHR31394:SF1">
    <property type="entry name" value="TRANSMEMBRANE PROTEIN 199"/>
    <property type="match status" value="1"/>
</dbReference>
<feature type="transmembrane region" description="Helical" evidence="6">
    <location>
        <begin position="173"/>
        <end position="196"/>
    </location>
</feature>
<dbReference type="AlphaFoldDB" id="A0A6P7TLW4"/>
<keyword evidence="3" id="KW-0256">Endoplasmic reticulum</keyword>
<keyword evidence="5 6" id="KW-0472">Membrane</keyword>
<dbReference type="GO" id="GO:0005789">
    <property type="term" value="C:endoplasmic reticulum membrane"/>
    <property type="evidence" value="ECO:0007669"/>
    <property type="project" value="UniProtKB-SubCell"/>
</dbReference>
<evidence type="ECO:0000256" key="4">
    <source>
        <dbReference type="ARBA" id="ARBA00022989"/>
    </source>
</evidence>
<evidence type="ECO:0000256" key="5">
    <source>
        <dbReference type="ARBA" id="ARBA00023136"/>
    </source>
</evidence>
<gene>
    <name evidence="8" type="primary">LOC115226090</name>
</gene>
<evidence type="ECO:0000313" key="7">
    <source>
        <dbReference type="Proteomes" id="UP000515154"/>
    </source>
</evidence>